<evidence type="ECO:0000256" key="1">
    <source>
        <dbReference type="SAM" id="MobiDB-lite"/>
    </source>
</evidence>
<comment type="caution">
    <text evidence="2">The sequence shown here is derived from an EMBL/GenBank/DDBJ whole genome shotgun (WGS) entry which is preliminary data.</text>
</comment>
<protein>
    <submittedName>
        <fullName evidence="2">TraK family protein</fullName>
    </submittedName>
</protein>
<organism evidence="2 3">
    <name type="scientific">Xanthomonas hortorum pv. vitians</name>
    <dbReference type="NCBI Taxonomy" id="83224"/>
    <lineage>
        <taxon>Bacteria</taxon>
        <taxon>Pseudomonadati</taxon>
        <taxon>Pseudomonadota</taxon>
        <taxon>Gammaproteobacteria</taxon>
        <taxon>Lysobacterales</taxon>
        <taxon>Lysobacteraceae</taxon>
        <taxon>Xanthomonas</taxon>
    </lineage>
</organism>
<dbReference type="RefSeq" id="WP_042825709.1">
    <property type="nucleotide sequence ID" value="NZ_JAWMQI010000035.1"/>
</dbReference>
<accession>A0AAW8ZN86</accession>
<dbReference type="InterPro" id="IPR035225">
    <property type="entry name" value="DUF5338"/>
</dbReference>
<sequence length="132" mass="14723">MPKSYTDELSAWVKDRAIKKRRRDEAAVAFMAVKMDVQEAIAAGYALVTIWEHMRETGKVKFSYETFRSHARRHIKLTAPTATPAKPVEPPPAPRPSGPGQPKQGAKPHRPAQPAPPAGFTYNPKPDREELL</sequence>
<name>A0AAW8ZN86_9XANT</name>
<evidence type="ECO:0000313" key="2">
    <source>
        <dbReference type="EMBL" id="MDV7248922.1"/>
    </source>
</evidence>
<dbReference type="AlphaFoldDB" id="A0AAW8ZN86"/>
<feature type="region of interest" description="Disordered" evidence="1">
    <location>
        <begin position="75"/>
        <end position="132"/>
    </location>
</feature>
<dbReference type="Proteomes" id="UP001187425">
    <property type="component" value="Unassembled WGS sequence"/>
</dbReference>
<dbReference type="Pfam" id="PF17273">
    <property type="entry name" value="DUF5338"/>
    <property type="match status" value="1"/>
</dbReference>
<evidence type="ECO:0000313" key="3">
    <source>
        <dbReference type="Proteomes" id="UP001187425"/>
    </source>
</evidence>
<gene>
    <name evidence="2" type="ORF">R4K57_10970</name>
</gene>
<feature type="compositionally biased region" description="Pro residues" evidence="1">
    <location>
        <begin position="87"/>
        <end position="99"/>
    </location>
</feature>
<proteinExistence type="predicted"/>
<reference evidence="2 3" key="1">
    <citation type="submission" date="2023-10" db="EMBL/GenBank/DDBJ databases">
        <title>A new tool for lettuce pathogen research.</title>
        <authorList>
            <person name="Horton K.N."/>
            <person name="Cseke L.J."/>
            <person name="Badiwe M."/>
            <person name="Tesfaye D."/>
            <person name="Klein A."/>
            <person name="Su J."/>
            <person name="Potnis N."/>
            <person name="Gassmann W."/>
        </authorList>
    </citation>
    <scope>NUCLEOTIDE SEQUENCE [LARGE SCALE GENOMIC DNA]</scope>
    <source>
        <strain evidence="2 3">JSKH1901</strain>
    </source>
</reference>
<dbReference type="EMBL" id="JAWMQI010000035">
    <property type="protein sequence ID" value="MDV7248922.1"/>
    <property type="molecule type" value="Genomic_DNA"/>
</dbReference>